<dbReference type="InterPro" id="IPR003593">
    <property type="entry name" value="AAA+_ATPase"/>
</dbReference>
<protein>
    <submittedName>
        <fullName evidence="6">Putative two-component response regulator</fullName>
    </submittedName>
</protein>
<dbReference type="AlphaFoldDB" id="A0A090K4T3"/>
<dbReference type="InterPro" id="IPR025944">
    <property type="entry name" value="Sigma_54_int_dom_CS"/>
</dbReference>
<dbReference type="Gene3D" id="1.10.10.60">
    <property type="entry name" value="Homeodomain-like"/>
    <property type="match status" value="1"/>
</dbReference>
<dbReference type="PROSITE" id="PS00688">
    <property type="entry name" value="SIGMA54_INTERACT_3"/>
    <property type="match status" value="1"/>
</dbReference>
<dbReference type="SMART" id="SM00382">
    <property type="entry name" value="AAA"/>
    <property type="match status" value="1"/>
</dbReference>
<dbReference type="SUPFAM" id="SSF52540">
    <property type="entry name" value="P-loop containing nucleoside triphosphate hydrolases"/>
    <property type="match status" value="1"/>
</dbReference>
<evidence type="ECO:0000256" key="4">
    <source>
        <dbReference type="ARBA" id="ARBA00023125"/>
    </source>
</evidence>
<dbReference type="InterPro" id="IPR001789">
    <property type="entry name" value="Sig_transdc_resp-reg_receiver"/>
</dbReference>
<organism evidence="6 7">
    <name type="scientific">Moritella viscosa</name>
    <dbReference type="NCBI Taxonomy" id="80854"/>
    <lineage>
        <taxon>Bacteria</taxon>
        <taxon>Pseudomonadati</taxon>
        <taxon>Pseudomonadota</taxon>
        <taxon>Gammaproteobacteria</taxon>
        <taxon>Alteromonadales</taxon>
        <taxon>Moritellaceae</taxon>
        <taxon>Moritella</taxon>
    </lineage>
</organism>
<dbReference type="InterPro" id="IPR011006">
    <property type="entry name" value="CheY-like_superfamily"/>
</dbReference>
<evidence type="ECO:0000313" key="7">
    <source>
        <dbReference type="Proteomes" id="UP000183794"/>
    </source>
</evidence>
<dbReference type="Gene3D" id="3.40.50.300">
    <property type="entry name" value="P-loop containing nucleotide triphosphate hydrolases"/>
    <property type="match status" value="1"/>
</dbReference>
<dbReference type="GO" id="GO:0000160">
    <property type="term" value="P:phosphorelay signal transduction system"/>
    <property type="evidence" value="ECO:0007669"/>
    <property type="project" value="InterPro"/>
</dbReference>
<dbReference type="GO" id="GO:0006355">
    <property type="term" value="P:regulation of DNA-templated transcription"/>
    <property type="evidence" value="ECO:0007669"/>
    <property type="project" value="InterPro"/>
</dbReference>
<dbReference type="FunFam" id="3.40.50.300:FF:000006">
    <property type="entry name" value="DNA-binding transcriptional regulator NtrC"/>
    <property type="match status" value="1"/>
</dbReference>
<dbReference type="InterPro" id="IPR025662">
    <property type="entry name" value="Sigma_54_int_dom_ATP-bd_1"/>
</dbReference>
<gene>
    <name evidence="6" type="ORF">NVI5450_0456</name>
</gene>
<dbReference type="HOGENOM" id="CLU_000445_0_0_6"/>
<dbReference type="Gene3D" id="1.10.8.60">
    <property type="match status" value="1"/>
</dbReference>
<reference evidence="6 7" key="1">
    <citation type="submission" date="2016-11" db="EMBL/GenBank/DDBJ databases">
        <authorList>
            <person name="Jaros S."/>
            <person name="Januszkiewicz K."/>
            <person name="Wedrychowicz H."/>
        </authorList>
    </citation>
    <scope>NUCLEOTIDE SEQUENCE [LARGE SCALE GENOMIC DNA]</scope>
    <source>
        <strain evidence="6">NVI 5450</strain>
    </source>
</reference>
<sequence length="443" mass="49446">MSDNYEQDNILLILESPSVTSLDRKVVEQEGYVVHRCLNAEDAFLNASTLSPTVVLVDAELADMSLVDFVNAFSRNHPDSVIIVSVQSSQCELAAEAIVAGAADYLLKPFSDYQLIKAIKRAVSLRKPMDDFIVGSAESRQVVQLAHRAAQTDATVFIRGESGTGKELLARYIHTHSPRANGPFVAFNCAAIPETMIEAMLLGHTKGAFTGATSDQMGKFELANNGTIMLDEIAEMPLQLQAKLLRVIQEREVERLGSNKKIKLNIRIIAATNKNLQEAVEKGLFRQDLYYRLDVLPLQWGALRERKDDILPLAEFFIRKYAPTPDYFISSAAKLMLLGHAWPGNVRELENVIQRALIIARGMEIQEADLMLPAQLNEKKTVLKTVHQFEGLESTKKRAEYQYVLDTLKQFKGHRMKTAAALGVSTRALRYKMVAMREQGIAI</sequence>
<dbReference type="KEGG" id="mvs:MVIS_0749"/>
<dbReference type="PANTHER" id="PTHR32071:SF21">
    <property type="entry name" value="TRANSCRIPTIONAL REGULATORY PROTEIN FLGR"/>
    <property type="match status" value="1"/>
</dbReference>
<keyword evidence="3" id="KW-0805">Transcription regulation</keyword>
<evidence type="ECO:0000256" key="1">
    <source>
        <dbReference type="ARBA" id="ARBA00022741"/>
    </source>
</evidence>
<dbReference type="PROSITE" id="PS00675">
    <property type="entry name" value="SIGMA54_INTERACT_1"/>
    <property type="match status" value="1"/>
</dbReference>
<dbReference type="Pfam" id="PF02954">
    <property type="entry name" value="HTH_8"/>
    <property type="match status" value="1"/>
</dbReference>
<dbReference type="GO" id="GO:0043565">
    <property type="term" value="F:sequence-specific DNA binding"/>
    <property type="evidence" value="ECO:0007669"/>
    <property type="project" value="InterPro"/>
</dbReference>
<evidence type="ECO:0000313" key="6">
    <source>
        <dbReference type="EMBL" id="SGY84939.1"/>
    </source>
</evidence>
<dbReference type="Pfam" id="PF00072">
    <property type="entry name" value="Response_reg"/>
    <property type="match status" value="1"/>
</dbReference>
<name>A0A090K4T3_9GAMM</name>
<dbReference type="PROSITE" id="PS00676">
    <property type="entry name" value="SIGMA54_INTERACT_2"/>
    <property type="match status" value="1"/>
</dbReference>
<dbReference type="OrthoDB" id="9804019at2"/>
<dbReference type="InterPro" id="IPR058031">
    <property type="entry name" value="AAA_lid_NorR"/>
</dbReference>
<dbReference type="SUPFAM" id="SSF52172">
    <property type="entry name" value="CheY-like"/>
    <property type="match status" value="1"/>
</dbReference>
<dbReference type="RefSeq" id="WP_045109181.1">
    <property type="nucleotide sequence ID" value="NZ_CAWRBC010000105.1"/>
</dbReference>
<dbReference type="Gene3D" id="3.40.50.2300">
    <property type="match status" value="1"/>
</dbReference>
<keyword evidence="5" id="KW-0804">Transcription</keyword>
<dbReference type="InterPro" id="IPR009057">
    <property type="entry name" value="Homeodomain-like_sf"/>
</dbReference>
<keyword evidence="1" id="KW-0547">Nucleotide-binding</keyword>
<dbReference type="InterPro" id="IPR025943">
    <property type="entry name" value="Sigma_54_int_dom_ATP-bd_2"/>
</dbReference>
<evidence type="ECO:0000256" key="5">
    <source>
        <dbReference type="ARBA" id="ARBA00023163"/>
    </source>
</evidence>
<dbReference type="InterPro" id="IPR002078">
    <property type="entry name" value="Sigma_54_int"/>
</dbReference>
<keyword evidence="2" id="KW-0067">ATP-binding</keyword>
<dbReference type="Pfam" id="PF25601">
    <property type="entry name" value="AAA_lid_14"/>
    <property type="match status" value="1"/>
</dbReference>
<dbReference type="Pfam" id="PF00158">
    <property type="entry name" value="Sigma54_activat"/>
    <property type="match status" value="1"/>
</dbReference>
<dbReference type="Proteomes" id="UP000183794">
    <property type="component" value="Unassembled WGS sequence"/>
</dbReference>
<dbReference type="PANTHER" id="PTHR32071">
    <property type="entry name" value="TRANSCRIPTIONAL REGULATORY PROTEIN"/>
    <property type="match status" value="1"/>
</dbReference>
<dbReference type="PROSITE" id="PS50045">
    <property type="entry name" value="SIGMA54_INTERACT_4"/>
    <property type="match status" value="1"/>
</dbReference>
<dbReference type="PATRIC" id="fig|80854.5.peg.783"/>
<evidence type="ECO:0000256" key="2">
    <source>
        <dbReference type="ARBA" id="ARBA00022840"/>
    </source>
</evidence>
<dbReference type="InterPro" id="IPR027417">
    <property type="entry name" value="P-loop_NTPase"/>
</dbReference>
<dbReference type="SUPFAM" id="SSF46689">
    <property type="entry name" value="Homeodomain-like"/>
    <property type="match status" value="1"/>
</dbReference>
<evidence type="ECO:0000256" key="3">
    <source>
        <dbReference type="ARBA" id="ARBA00023015"/>
    </source>
</evidence>
<dbReference type="CDD" id="cd00009">
    <property type="entry name" value="AAA"/>
    <property type="match status" value="1"/>
</dbReference>
<dbReference type="CDD" id="cd00156">
    <property type="entry name" value="REC"/>
    <property type="match status" value="1"/>
</dbReference>
<dbReference type="InterPro" id="IPR002197">
    <property type="entry name" value="HTH_Fis"/>
</dbReference>
<dbReference type="GO" id="GO:0005524">
    <property type="term" value="F:ATP binding"/>
    <property type="evidence" value="ECO:0007669"/>
    <property type="project" value="UniProtKB-KW"/>
</dbReference>
<dbReference type="SMART" id="SM00448">
    <property type="entry name" value="REC"/>
    <property type="match status" value="1"/>
</dbReference>
<proteinExistence type="predicted"/>
<dbReference type="EMBL" id="FPLD01000014">
    <property type="protein sequence ID" value="SGY84939.1"/>
    <property type="molecule type" value="Genomic_DNA"/>
</dbReference>
<dbReference type="STRING" id="80854.MVIS_0749"/>
<keyword evidence="4" id="KW-0238">DNA-binding</keyword>
<dbReference type="PROSITE" id="PS50110">
    <property type="entry name" value="RESPONSE_REGULATORY"/>
    <property type="match status" value="1"/>
</dbReference>
<accession>A0A090K4T3</accession>